<dbReference type="Proteomes" id="UP000002786">
    <property type="component" value="Unassembled WGS sequence"/>
</dbReference>
<dbReference type="EMBL" id="JH660660">
    <property type="protein sequence ID" value="EIM32253.1"/>
    <property type="molecule type" value="Genomic_DNA"/>
</dbReference>
<keyword evidence="3" id="KW-1185">Reference proteome</keyword>
<dbReference type="RefSeq" id="WP_004336908.1">
    <property type="nucleotide sequence ID" value="NZ_JH660660.1"/>
</dbReference>
<dbReference type="AlphaFoldDB" id="I4Z7R1"/>
<dbReference type="HOGENOM" id="CLU_2718937_0_0_10"/>
<gene>
    <name evidence="2" type="ORF">PrebiDRAFT_0500</name>
</gene>
<protein>
    <submittedName>
        <fullName evidence="2">Uncharacterized protein</fullName>
    </submittedName>
</protein>
<accession>I4Z7R1</accession>
<evidence type="ECO:0000256" key="1">
    <source>
        <dbReference type="SAM" id="MobiDB-lite"/>
    </source>
</evidence>
<name>I4Z7R1_9BACT</name>
<reference evidence="2 3" key="1">
    <citation type="submission" date="2012-02" db="EMBL/GenBank/DDBJ databases">
        <title>Improved High-Quality Draft genome of Prevotella bivia DSM 20514.</title>
        <authorList>
            <consortium name="US DOE Joint Genome Institute (JGI-PGF)"/>
            <person name="Lucas S."/>
            <person name="Copeland A."/>
            <person name="Lapidus A."/>
            <person name="Bruce D."/>
            <person name="Goodwin L."/>
            <person name="Pitluck S."/>
            <person name="Peters L."/>
            <person name="Mikhailova N."/>
            <person name="Munk A.C.C."/>
            <person name="Kyrpides N."/>
            <person name="Mavromatis K."/>
            <person name="Detter J.C."/>
            <person name="Han C."/>
            <person name="Land M."/>
            <person name="Hauser L."/>
            <person name="Markowitz V."/>
            <person name="Cheng J.-F."/>
            <person name="Hugenholtz P."/>
            <person name="Woyke T."/>
            <person name="Wu D."/>
            <person name="Gronow S."/>
            <person name="Wellnitz S."/>
            <person name="Brambilla E."/>
            <person name="Klenk H.-P."/>
            <person name="Eisen J.A."/>
        </authorList>
    </citation>
    <scope>NUCLEOTIDE SEQUENCE [LARGE SCALE GENOMIC DNA]</scope>
    <source>
        <strain evidence="2 3">DSM 20514</strain>
    </source>
</reference>
<proteinExistence type="predicted"/>
<feature type="region of interest" description="Disordered" evidence="1">
    <location>
        <begin position="39"/>
        <end position="72"/>
    </location>
</feature>
<dbReference type="GeneID" id="78530515"/>
<evidence type="ECO:0000313" key="3">
    <source>
        <dbReference type="Proteomes" id="UP000002786"/>
    </source>
</evidence>
<evidence type="ECO:0000313" key="2">
    <source>
        <dbReference type="EMBL" id="EIM32253.1"/>
    </source>
</evidence>
<sequence>MSKIETDAAGIKAAYICPSIACFAVDFSLCAGSPPFGGGHKEAESGGIWDEQGDTSGGASVADSGGTRTEKP</sequence>
<organism evidence="2 3">
    <name type="scientific">Prevotella bivia DSM 20514</name>
    <dbReference type="NCBI Taxonomy" id="868129"/>
    <lineage>
        <taxon>Bacteria</taxon>
        <taxon>Pseudomonadati</taxon>
        <taxon>Bacteroidota</taxon>
        <taxon>Bacteroidia</taxon>
        <taxon>Bacteroidales</taxon>
        <taxon>Prevotellaceae</taxon>
        <taxon>Prevotella</taxon>
    </lineage>
</organism>